<protein>
    <recommendedName>
        <fullName evidence="2">DUF5667 domain-containing protein</fullName>
    </recommendedName>
</protein>
<reference evidence="3 4" key="1">
    <citation type="submission" date="2020-08" db="EMBL/GenBank/DDBJ databases">
        <title>Genomic Encyclopedia of Type Strains, Phase III (KMG-III): the genomes of soil and plant-associated and newly described type strains.</title>
        <authorList>
            <person name="Whitman W."/>
        </authorList>
    </citation>
    <scope>NUCLEOTIDE SEQUENCE [LARGE SCALE GENOMIC DNA]</scope>
    <source>
        <strain evidence="3 4">CECT 8577</strain>
    </source>
</reference>
<accession>A0A839RU98</accession>
<organism evidence="3 4">
    <name type="scientific">Prauserella isguenensis</name>
    <dbReference type="NCBI Taxonomy" id="1470180"/>
    <lineage>
        <taxon>Bacteria</taxon>
        <taxon>Bacillati</taxon>
        <taxon>Actinomycetota</taxon>
        <taxon>Actinomycetes</taxon>
        <taxon>Pseudonocardiales</taxon>
        <taxon>Pseudonocardiaceae</taxon>
        <taxon>Prauserella</taxon>
    </lineage>
</organism>
<feature type="compositionally biased region" description="Basic and acidic residues" evidence="1">
    <location>
        <begin position="359"/>
        <end position="370"/>
    </location>
</feature>
<dbReference type="RefSeq" id="WP_183646515.1">
    <property type="nucleotide sequence ID" value="NZ_JACHWU010000001.1"/>
</dbReference>
<comment type="caution">
    <text evidence="3">The sequence shown here is derived from an EMBL/GenBank/DDBJ whole genome shotgun (WGS) entry which is preliminary data.</text>
</comment>
<feature type="region of interest" description="Disordered" evidence="1">
    <location>
        <begin position="1"/>
        <end position="21"/>
    </location>
</feature>
<evidence type="ECO:0000256" key="1">
    <source>
        <dbReference type="SAM" id="MobiDB-lite"/>
    </source>
</evidence>
<dbReference type="InterPro" id="IPR043725">
    <property type="entry name" value="DUF5667"/>
</dbReference>
<feature type="region of interest" description="Disordered" evidence="1">
    <location>
        <begin position="321"/>
        <end position="451"/>
    </location>
</feature>
<proteinExistence type="predicted"/>
<dbReference type="AlphaFoldDB" id="A0A839RU98"/>
<dbReference type="Pfam" id="PF18915">
    <property type="entry name" value="DUF5667"/>
    <property type="match status" value="1"/>
</dbReference>
<evidence type="ECO:0000313" key="3">
    <source>
        <dbReference type="EMBL" id="MBB3049301.1"/>
    </source>
</evidence>
<feature type="domain" description="DUF5667" evidence="2">
    <location>
        <begin position="186"/>
        <end position="253"/>
    </location>
</feature>
<evidence type="ECO:0000313" key="4">
    <source>
        <dbReference type="Proteomes" id="UP000550714"/>
    </source>
</evidence>
<keyword evidence="4" id="KW-1185">Reference proteome</keyword>
<gene>
    <name evidence="3" type="ORF">FHS23_000296</name>
</gene>
<dbReference type="EMBL" id="JACHWU010000001">
    <property type="protein sequence ID" value="MBB3049301.1"/>
    <property type="molecule type" value="Genomic_DNA"/>
</dbReference>
<name>A0A839RU98_9PSEU</name>
<evidence type="ECO:0000259" key="2">
    <source>
        <dbReference type="Pfam" id="PF18915"/>
    </source>
</evidence>
<sequence>MEPPRIPRSLRVRRSRASPDADERFARAVEAGEVGRSGEFADELAVVAALRDLGNRGAGTADPDTVEHGTGVRGGVAPSDERDGSLTPAARMRITDRVLAPHPQAPAPQTPDTEPGTAPSPAALRTVEGDPAVERTAGPRPESRPEPRPTGDGPGPRRRRTHAVAAGAAALVAVGAVALGAADDARPGESLYALKQLHEGASLAMTFDDEARAFHQLGYASDRITELRSLADDGALDRPALHAGLADFTDGTRSAVAELTTLATTSGGEQLDRIRTWASDQAARIAPLPDAAEETELLSRVERRALALDERMSCLRITSGDADDLGVLPTTGTCRTAPQAGASDEPSPVPPPDDDPGSDDERPGDLHSGDDPATLVGSDPEHVGEPSDVATPVHATPPWTPASRVPSAHVVRAVPEPPTGPRLPDERPRPPGELSLSTILAGITGLDSPHR</sequence>
<dbReference type="Proteomes" id="UP000550714">
    <property type="component" value="Unassembled WGS sequence"/>
</dbReference>
<feature type="region of interest" description="Disordered" evidence="1">
    <location>
        <begin position="55"/>
        <end position="164"/>
    </location>
</feature>